<reference evidence="2" key="1">
    <citation type="submission" date="2022-12" db="EMBL/GenBank/DDBJ databases">
        <authorList>
            <person name="Webb A."/>
        </authorList>
    </citation>
    <scope>NUCLEOTIDE SEQUENCE</scope>
    <source>
        <strain evidence="2">Pd1</strain>
    </source>
</reference>
<dbReference type="Proteomes" id="UP001162029">
    <property type="component" value="Unassembled WGS sequence"/>
</dbReference>
<dbReference type="AlphaFoldDB" id="A0AAV0V089"/>
<keyword evidence="3" id="KW-1185">Reference proteome</keyword>
<organism evidence="2 3">
    <name type="scientific">Peronospora destructor</name>
    <dbReference type="NCBI Taxonomy" id="86335"/>
    <lineage>
        <taxon>Eukaryota</taxon>
        <taxon>Sar</taxon>
        <taxon>Stramenopiles</taxon>
        <taxon>Oomycota</taxon>
        <taxon>Peronosporomycetes</taxon>
        <taxon>Peronosporales</taxon>
        <taxon>Peronosporaceae</taxon>
        <taxon>Peronospora</taxon>
    </lineage>
</organism>
<comment type="caution">
    <text evidence="2">The sequence shown here is derived from an EMBL/GenBank/DDBJ whole genome shotgun (WGS) entry which is preliminary data.</text>
</comment>
<evidence type="ECO:0008006" key="4">
    <source>
        <dbReference type="Google" id="ProtNLM"/>
    </source>
</evidence>
<evidence type="ECO:0000256" key="1">
    <source>
        <dbReference type="SAM" id="MobiDB-lite"/>
    </source>
</evidence>
<name>A0AAV0V089_9STRA</name>
<evidence type="ECO:0000313" key="2">
    <source>
        <dbReference type="EMBL" id="CAI5742574.1"/>
    </source>
</evidence>
<protein>
    <recommendedName>
        <fullName evidence="4">PX domain-containing protein</fullName>
    </recommendedName>
</protein>
<sequence length="100" mass="11771">MYDGDRGCGKMHKQSKREKDELHADYKVEHRYSAFRMLRERINETAAAPKNTAHPQWWLYCSRVREVVNSGKFPSQFSNRGRVVIVTGLHKLLVRSREQP</sequence>
<proteinExistence type="predicted"/>
<accession>A0AAV0V089</accession>
<evidence type="ECO:0000313" key="3">
    <source>
        <dbReference type="Proteomes" id="UP001162029"/>
    </source>
</evidence>
<dbReference type="EMBL" id="CANTFM010001725">
    <property type="protein sequence ID" value="CAI5742574.1"/>
    <property type="molecule type" value="Genomic_DNA"/>
</dbReference>
<feature type="region of interest" description="Disordered" evidence="1">
    <location>
        <begin position="1"/>
        <end position="22"/>
    </location>
</feature>
<gene>
    <name evidence="2" type="ORF">PDE001_LOCUS8318</name>
</gene>